<sequence length="496" mass="55232">MVEKASYSFERSHADLEAFQVGPLGEQKGREWSYKSKGAITGIMISCDSYAVVSYVFKGVDENGNTEYSDTFGYHDKDVHKVMLDWPHEYFTSISGTYYQGQIAHYFSSLCFHTNLKKYGPFGSVSGTPFEFPMNGRIIVGFYGSALSHENWPHGTLGVYVKHSKDLLGPSSQVQVVKPNTKVVGPLKKEDCIKVGPWGWSRSSTEEELSYMLKGATEIKIGYNGDSIKGMFFKSLDGKGEENSLKTNTCYEKHEVFSLNWPEEYLVSISGTLRDGVKDIESLCFYTNRTIYGPFGTMRGNAPFRFYMKGGIIVGFHGLDGGDYFDALGVYIKHIQGQTENNEDCSCNKEVTTKAGPFGGQGGTDWNYKPNGAITEITISHGWVIDSLSFKTVDKNGKSQYSDKFGGEGGDSDLIKLDWPKEYLTSISGTHHTFEKQHVIESLCFHTNRTKYGPFGRTKGSPFDLPFKDRVSVIGFHGRACNYINAIGVYQKGPSS</sequence>
<dbReference type="FunFam" id="2.100.10.30:FF:000001">
    <property type="entry name" value="Jacalin-related lectin 33"/>
    <property type="match status" value="1"/>
</dbReference>
<comment type="caution">
    <text evidence="5">The sequence shown here is derived from an EMBL/GenBank/DDBJ whole genome shotgun (WGS) entry which is preliminary data.</text>
</comment>
<feature type="domain" description="Jacalin-type lectin" evidence="4">
    <location>
        <begin position="352"/>
        <end position="493"/>
    </location>
</feature>
<dbReference type="PANTHER" id="PTHR47293:SF66">
    <property type="entry name" value="JACALIN-RELATED LECTIN 11-RELATED"/>
    <property type="match status" value="1"/>
</dbReference>
<dbReference type="EMBL" id="VAHF01000002">
    <property type="protein sequence ID" value="TXG68434.1"/>
    <property type="molecule type" value="Genomic_DNA"/>
</dbReference>
<evidence type="ECO:0000256" key="1">
    <source>
        <dbReference type="ARBA" id="ARBA00006568"/>
    </source>
</evidence>
<dbReference type="InterPro" id="IPR001229">
    <property type="entry name" value="Jacalin-like_lectin_dom"/>
</dbReference>
<keyword evidence="6" id="KW-1185">Reference proteome</keyword>
<evidence type="ECO:0000259" key="4">
    <source>
        <dbReference type="PROSITE" id="PS51752"/>
    </source>
</evidence>
<dbReference type="OrthoDB" id="4325201at2759"/>
<dbReference type="CDD" id="cd09612">
    <property type="entry name" value="Jacalin"/>
    <property type="match status" value="1"/>
</dbReference>
<dbReference type="Pfam" id="PF01419">
    <property type="entry name" value="Jacalin"/>
    <property type="match status" value="3"/>
</dbReference>
<evidence type="ECO:0000256" key="2">
    <source>
        <dbReference type="ARBA" id="ARBA00022734"/>
    </source>
</evidence>
<dbReference type="InterPro" id="IPR036404">
    <property type="entry name" value="Jacalin-like_lectin_dom_sf"/>
</dbReference>
<reference evidence="6" key="1">
    <citation type="journal article" date="2019" name="Gigascience">
        <title>De novo genome assembly of the endangered Acer yangbiense, a plant species with extremely small populations endemic to Yunnan Province, China.</title>
        <authorList>
            <person name="Yang J."/>
            <person name="Wariss H.M."/>
            <person name="Tao L."/>
            <person name="Zhang R."/>
            <person name="Yun Q."/>
            <person name="Hollingsworth P."/>
            <person name="Dao Z."/>
            <person name="Luo G."/>
            <person name="Guo H."/>
            <person name="Ma Y."/>
            <person name="Sun W."/>
        </authorList>
    </citation>
    <scope>NUCLEOTIDE SEQUENCE [LARGE SCALE GENOMIC DNA]</scope>
    <source>
        <strain evidence="6">cv. Malutang</strain>
    </source>
</reference>
<dbReference type="GO" id="GO:0030246">
    <property type="term" value="F:carbohydrate binding"/>
    <property type="evidence" value="ECO:0007669"/>
    <property type="project" value="UniProtKB-KW"/>
</dbReference>
<proteinExistence type="inferred from homology"/>
<dbReference type="AlphaFoldDB" id="A0A5C7IHJ3"/>
<keyword evidence="3" id="KW-0677">Repeat</keyword>
<evidence type="ECO:0000256" key="3">
    <source>
        <dbReference type="ARBA" id="ARBA00022737"/>
    </source>
</evidence>
<dbReference type="Proteomes" id="UP000323000">
    <property type="component" value="Chromosome 2"/>
</dbReference>
<dbReference type="PANTHER" id="PTHR47293">
    <property type="entry name" value="JACALIN-RELATED LECTIN 3"/>
    <property type="match status" value="1"/>
</dbReference>
<dbReference type="InterPro" id="IPR033734">
    <property type="entry name" value="Jacalin-like_lectin_dom_plant"/>
</dbReference>
<feature type="domain" description="Jacalin-type lectin" evidence="4">
    <location>
        <begin position="192"/>
        <end position="334"/>
    </location>
</feature>
<comment type="similarity">
    <text evidence="1">Belongs to the jacalin lectin family.</text>
</comment>
<keyword evidence="2" id="KW-0430">Lectin</keyword>
<dbReference type="SMART" id="SM00915">
    <property type="entry name" value="Jacalin"/>
    <property type="match status" value="3"/>
</dbReference>
<name>A0A5C7IHJ3_9ROSI</name>
<dbReference type="PROSITE" id="PS51752">
    <property type="entry name" value="JACALIN_LECTIN"/>
    <property type="match status" value="3"/>
</dbReference>
<evidence type="ECO:0000313" key="6">
    <source>
        <dbReference type="Proteomes" id="UP000323000"/>
    </source>
</evidence>
<gene>
    <name evidence="5" type="ORF">EZV62_003369</name>
</gene>
<feature type="domain" description="Jacalin-type lectin" evidence="4">
    <location>
        <begin position="18"/>
        <end position="163"/>
    </location>
</feature>
<evidence type="ECO:0000313" key="5">
    <source>
        <dbReference type="EMBL" id="TXG68434.1"/>
    </source>
</evidence>
<protein>
    <recommendedName>
        <fullName evidence="4">Jacalin-type lectin domain-containing protein</fullName>
    </recommendedName>
</protein>
<dbReference type="SUPFAM" id="SSF51101">
    <property type="entry name" value="Mannose-binding lectins"/>
    <property type="match status" value="3"/>
</dbReference>
<accession>A0A5C7IHJ3</accession>
<dbReference type="Gene3D" id="2.100.10.30">
    <property type="entry name" value="Jacalin-like lectin domain"/>
    <property type="match status" value="3"/>
</dbReference>
<organism evidence="5 6">
    <name type="scientific">Acer yangbiense</name>
    <dbReference type="NCBI Taxonomy" id="1000413"/>
    <lineage>
        <taxon>Eukaryota</taxon>
        <taxon>Viridiplantae</taxon>
        <taxon>Streptophyta</taxon>
        <taxon>Embryophyta</taxon>
        <taxon>Tracheophyta</taxon>
        <taxon>Spermatophyta</taxon>
        <taxon>Magnoliopsida</taxon>
        <taxon>eudicotyledons</taxon>
        <taxon>Gunneridae</taxon>
        <taxon>Pentapetalae</taxon>
        <taxon>rosids</taxon>
        <taxon>malvids</taxon>
        <taxon>Sapindales</taxon>
        <taxon>Sapindaceae</taxon>
        <taxon>Hippocastanoideae</taxon>
        <taxon>Acereae</taxon>
        <taxon>Acer</taxon>
    </lineage>
</organism>